<dbReference type="PANTHER" id="PTHR46112:SF2">
    <property type="entry name" value="XAA-PRO AMINOPEPTIDASE P-RELATED"/>
    <property type="match status" value="1"/>
</dbReference>
<keyword evidence="4" id="KW-1185">Reference proteome</keyword>
<evidence type="ECO:0000313" key="4">
    <source>
        <dbReference type="Proteomes" id="UP000321638"/>
    </source>
</evidence>
<feature type="domain" description="Peptidase M24" evidence="1">
    <location>
        <begin position="165"/>
        <end position="373"/>
    </location>
</feature>
<proteinExistence type="predicted"/>
<evidence type="ECO:0000259" key="2">
    <source>
        <dbReference type="Pfam" id="PF01321"/>
    </source>
</evidence>
<evidence type="ECO:0000313" key="3">
    <source>
        <dbReference type="EMBL" id="TXL79609.1"/>
    </source>
</evidence>
<dbReference type="SUPFAM" id="SSF53092">
    <property type="entry name" value="Creatinase/prolidase N-terminal domain"/>
    <property type="match status" value="1"/>
</dbReference>
<dbReference type="Pfam" id="PF01321">
    <property type="entry name" value="Creatinase_N"/>
    <property type="match status" value="1"/>
</dbReference>
<accession>A0A5C8PSZ9</accession>
<comment type="caution">
    <text evidence="3">The sequence shown here is derived from an EMBL/GenBank/DDBJ whole genome shotgun (WGS) entry which is preliminary data.</text>
</comment>
<gene>
    <name evidence="3" type="ORF">FHP25_06660</name>
</gene>
<dbReference type="RefSeq" id="WP_147846118.1">
    <property type="nucleotide sequence ID" value="NZ_VDUZ01000005.1"/>
</dbReference>
<dbReference type="Proteomes" id="UP000321638">
    <property type="component" value="Unassembled WGS sequence"/>
</dbReference>
<evidence type="ECO:0000259" key="1">
    <source>
        <dbReference type="Pfam" id="PF00557"/>
    </source>
</evidence>
<dbReference type="Pfam" id="PF00557">
    <property type="entry name" value="Peptidase_M24"/>
    <property type="match status" value="1"/>
</dbReference>
<name>A0A5C8PSZ9_9HYPH</name>
<dbReference type="OrthoDB" id="9761809at2"/>
<organism evidence="3 4">
    <name type="scientific">Vineibacter terrae</name>
    <dbReference type="NCBI Taxonomy" id="2586908"/>
    <lineage>
        <taxon>Bacteria</taxon>
        <taxon>Pseudomonadati</taxon>
        <taxon>Pseudomonadota</taxon>
        <taxon>Alphaproteobacteria</taxon>
        <taxon>Hyphomicrobiales</taxon>
        <taxon>Vineibacter</taxon>
    </lineage>
</organism>
<dbReference type="InterPro" id="IPR029149">
    <property type="entry name" value="Creatin/AminoP/Spt16_N"/>
</dbReference>
<dbReference type="SUPFAM" id="SSF55920">
    <property type="entry name" value="Creatinase/aminopeptidase"/>
    <property type="match status" value="1"/>
</dbReference>
<dbReference type="EMBL" id="VDUZ01000005">
    <property type="protein sequence ID" value="TXL79609.1"/>
    <property type="molecule type" value="Genomic_DNA"/>
</dbReference>
<dbReference type="Gene3D" id="3.90.230.10">
    <property type="entry name" value="Creatinase/methionine aminopeptidase superfamily"/>
    <property type="match status" value="1"/>
</dbReference>
<dbReference type="CDD" id="cd01066">
    <property type="entry name" value="APP_MetAP"/>
    <property type="match status" value="1"/>
</dbReference>
<dbReference type="InterPro" id="IPR000587">
    <property type="entry name" value="Creatinase_N"/>
</dbReference>
<dbReference type="InterPro" id="IPR036005">
    <property type="entry name" value="Creatinase/aminopeptidase-like"/>
</dbReference>
<reference evidence="3 4" key="1">
    <citation type="submission" date="2019-06" db="EMBL/GenBank/DDBJ databases">
        <title>New taxonomy in bacterial strain CC-CFT640, isolated from vineyard.</title>
        <authorList>
            <person name="Lin S.-Y."/>
            <person name="Tsai C.-F."/>
            <person name="Young C.-C."/>
        </authorList>
    </citation>
    <scope>NUCLEOTIDE SEQUENCE [LARGE SCALE GENOMIC DNA]</scope>
    <source>
        <strain evidence="3 4">CC-CFT640</strain>
    </source>
</reference>
<dbReference type="Gene3D" id="3.40.350.10">
    <property type="entry name" value="Creatinase/prolidase N-terminal domain"/>
    <property type="match status" value="1"/>
</dbReference>
<dbReference type="InterPro" id="IPR000994">
    <property type="entry name" value="Pept_M24"/>
</dbReference>
<protein>
    <submittedName>
        <fullName evidence="3">M24 family metallopeptidase</fullName>
    </submittedName>
</protein>
<dbReference type="InterPro" id="IPR050659">
    <property type="entry name" value="Peptidase_M24B"/>
</dbReference>
<feature type="domain" description="Creatinase N-terminal" evidence="2">
    <location>
        <begin position="12"/>
        <end position="157"/>
    </location>
</feature>
<dbReference type="PANTHER" id="PTHR46112">
    <property type="entry name" value="AMINOPEPTIDASE"/>
    <property type="match status" value="1"/>
</dbReference>
<sequence>MLLFEKAEYLARVARVKAAMTQQGLDILLIASPANQFWLTGYDGWSFYTPQMVAVSLQQEEPIWIGRKMDAVGAKFTAFLADKNVIPYPDHYVGSADLHPMQFVAEELQRRGWDRGRVGVETDDYYYTAKWDAILRKNLANCEFVDAFLLVNRCRMVKSERELDYMRQAGQIAAAAQQAAFDTAEPGVRQCDVMAEVYRVTTAGLPGFGGTFPCKPPNAMVGEICSAPHLSWSDAPLVEDDLFYIELGGIRHRYHSPLSRCIYLGKPSERIEFIGKVIAEGLNAVLDKVRPGVVCEELAAVWKAVIARYGIEKDSRIGYPVGIGFPPTWGELTASLRAGDRTVLEPNMTFHCIPAIWLEQYGLVISETFAVTDKGAECFASFPRTIMAKG</sequence>
<dbReference type="AlphaFoldDB" id="A0A5C8PSZ9"/>